<dbReference type="EMBL" id="JBCNJP010000016">
    <property type="protein sequence ID" value="KAK9065737.1"/>
    <property type="molecule type" value="Genomic_DNA"/>
</dbReference>
<evidence type="ECO:0000259" key="5">
    <source>
        <dbReference type="Pfam" id="PF26168"/>
    </source>
</evidence>
<evidence type="ECO:0000256" key="2">
    <source>
        <dbReference type="ARBA" id="ARBA00022676"/>
    </source>
</evidence>
<dbReference type="CDD" id="cd03784">
    <property type="entry name" value="GT1_Gtf-like"/>
    <property type="match status" value="1"/>
</dbReference>
<feature type="compositionally biased region" description="Pro residues" evidence="4">
    <location>
        <begin position="46"/>
        <end position="55"/>
    </location>
</feature>
<dbReference type="SUPFAM" id="SSF53756">
    <property type="entry name" value="UDP-Glycosyltransferase/glycogen phosphorylase"/>
    <property type="match status" value="1"/>
</dbReference>
<keyword evidence="2" id="KW-0328">Glycosyltransferase</keyword>
<evidence type="ECO:0000313" key="6">
    <source>
        <dbReference type="EMBL" id="KAK9065737.1"/>
    </source>
</evidence>
<dbReference type="PANTHER" id="PTHR48044">
    <property type="entry name" value="GLYCOSYLTRANSFERASE"/>
    <property type="match status" value="1"/>
</dbReference>
<dbReference type="Pfam" id="PF00201">
    <property type="entry name" value="UDPGT"/>
    <property type="match status" value="1"/>
</dbReference>
<dbReference type="Gene3D" id="3.40.50.2000">
    <property type="entry name" value="Glycogen Phosphorylase B"/>
    <property type="match status" value="2"/>
</dbReference>
<keyword evidence="7" id="KW-1185">Reference proteome</keyword>
<gene>
    <name evidence="6" type="ORF">SSX86_015138</name>
</gene>
<dbReference type="GO" id="GO:0016138">
    <property type="term" value="P:glycoside biosynthetic process"/>
    <property type="evidence" value="ECO:0007669"/>
    <property type="project" value="UniProtKB-ARBA"/>
</dbReference>
<comment type="similarity">
    <text evidence="1">Belongs to the UDP-glycosyltransferase family.</text>
</comment>
<dbReference type="Pfam" id="PF26168">
    <property type="entry name" value="Glyco_transf_N"/>
    <property type="match status" value="1"/>
</dbReference>
<dbReference type="AlphaFoldDB" id="A0AAP0D3U9"/>
<name>A0AAP0D3U9_9ASTR</name>
<dbReference type="FunFam" id="3.40.50.2000:FF:000060">
    <property type="entry name" value="Glycosyltransferase"/>
    <property type="match status" value="1"/>
</dbReference>
<evidence type="ECO:0000256" key="4">
    <source>
        <dbReference type="SAM" id="MobiDB-lite"/>
    </source>
</evidence>
<sequence length="488" mass="54870">MRISSGAAYAMYMHSDNFNRKQLEHQIKQHDIRCGRSDGPLCRPRPSQPTPPPLPAYLRLQYSPSTSSPPPPTSARPVSVSTDATHTPISSVSTNSPIPNSSPRQPDPNTTTNFPTHLQSLFDSSLDLRGPVTDIVRGLAEISGRVVVVHDSAMSYVVQDVRSIPNAETYIFRALSVFYTYCFNLERLGRELPFGPEVLPRLPKSEETMSKEFLEFVKLQYLHQTFHVANLYDSSRVIEPEFLESLEREEICGKRHFAVGPFNPVDIQPDVTNSAHRHTCLKWLDKQSEKSVVYVSFGTTTTFTESQIAELAIGLEKSKQRFLWVLRDADKGDVFKNDGEKRVVLPVGFEDRVEGRGLVVTEWAPQLEILGHLSVGLFVSHCGWNSSMEAMTRGVAIAAWPIHSDQPRNAFLLVEVLKVALMMREWSCRDELVTSVMVEKVIRKLMDTEEGAAIRRRSAELGGELRNSLVEGGVGRKELDSLVCYMRR</sequence>
<feature type="compositionally biased region" description="Low complexity" evidence="4">
    <location>
        <begin position="56"/>
        <end position="66"/>
    </location>
</feature>
<dbReference type="Proteomes" id="UP001408789">
    <property type="component" value="Unassembled WGS sequence"/>
</dbReference>
<evidence type="ECO:0000313" key="7">
    <source>
        <dbReference type="Proteomes" id="UP001408789"/>
    </source>
</evidence>
<protein>
    <recommendedName>
        <fullName evidence="5">Glycosyltransferase N-terminal domain-containing protein</fullName>
    </recommendedName>
</protein>
<feature type="region of interest" description="Disordered" evidence="4">
    <location>
        <begin position="34"/>
        <end position="117"/>
    </location>
</feature>
<comment type="caution">
    <text evidence="6">The sequence shown here is derived from an EMBL/GenBank/DDBJ whole genome shotgun (WGS) entry which is preliminary data.</text>
</comment>
<dbReference type="PANTHER" id="PTHR48044:SF23">
    <property type="entry name" value="ANTHOCYANIDIN 3-O-GLUCOSYLTRANSFERASE-LIKE"/>
    <property type="match status" value="1"/>
</dbReference>
<dbReference type="InterPro" id="IPR058980">
    <property type="entry name" value="Glyco_transf_N"/>
</dbReference>
<organism evidence="6 7">
    <name type="scientific">Deinandra increscens subsp. villosa</name>
    <dbReference type="NCBI Taxonomy" id="3103831"/>
    <lineage>
        <taxon>Eukaryota</taxon>
        <taxon>Viridiplantae</taxon>
        <taxon>Streptophyta</taxon>
        <taxon>Embryophyta</taxon>
        <taxon>Tracheophyta</taxon>
        <taxon>Spermatophyta</taxon>
        <taxon>Magnoliopsida</taxon>
        <taxon>eudicotyledons</taxon>
        <taxon>Gunneridae</taxon>
        <taxon>Pentapetalae</taxon>
        <taxon>asterids</taxon>
        <taxon>campanulids</taxon>
        <taxon>Asterales</taxon>
        <taxon>Asteraceae</taxon>
        <taxon>Asteroideae</taxon>
        <taxon>Heliantheae alliance</taxon>
        <taxon>Madieae</taxon>
        <taxon>Madiinae</taxon>
        <taxon>Deinandra</taxon>
    </lineage>
</organism>
<feature type="compositionally biased region" description="Polar residues" evidence="4">
    <location>
        <begin position="83"/>
        <end position="117"/>
    </location>
</feature>
<keyword evidence="3" id="KW-0808">Transferase</keyword>
<proteinExistence type="inferred from homology"/>
<feature type="domain" description="Glycosyltransferase N-terminal" evidence="5">
    <location>
        <begin position="98"/>
        <end position="264"/>
    </location>
</feature>
<evidence type="ECO:0000256" key="1">
    <source>
        <dbReference type="ARBA" id="ARBA00009995"/>
    </source>
</evidence>
<dbReference type="InterPro" id="IPR002213">
    <property type="entry name" value="UDP_glucos_trans"/>
</dbReference>
<accession>A0AAP0D3U9</accession>
<evidence type="ECO:0000256" key="3">
    <source>
        <dbReference type="ARBA" id="ARBA00022679"/>
    </source>
</evidence>
<reference evidence="6 7" key="1">
    <citation type="submission" date="2024-04" db="EMBL/GenBank/DDBJ databases">
        <title>The reference genome of an endangered Asteraceae, Deinandra increscens subsp. villosa, native to the Central Coast of California.</title>
        <authorList>
            <person name="Guilliams M."/>
            <person name="Hasenstab-Lehman K."/>
            <person name="Meyer R."/>
            <person name="Mcevoy S."/>
        </authorList>
    </citation>
    <scope>NUCLEOTIDE SEQUENCE [LARGE SCALE GENOMIC DNA]</scope>
    <source>
        <tissue evidence="6">Leaf</tissue>
    </source>
</reference>
<dbReference type="GO" id="GO:0008194">
    <property type="term" value="F:UDP-glycosyltransferase activity"/>
    <property type="evidence" value="ECO:0007669"/>
    <property type="project" value="InterPro"/>
</dbReference>